<dbReference type="InterPro" id="IPR036249">
    <property type="entry name" value="Thioredoxin-like_sf"/>
</dbReference>
<dbReference type="RefSeq" id="WP_209597112.1">
    <property type="nucleotide sequence ID" value="NZ_JAGJCF010000022.1"/>
</dbReference>
<dbReference type="SUPFAM" id="SSF51905">
    <property type="entry name" value="FAD/NAD(P)-binding domain"/>
    <property type="match status" value="1"/>
</dbReference>
<keyword evidence="3" id="KW-0285">Flavoprotein</keyword>
<dbReference type="SUPFAM" id="SSF54373">
    <property type="entry name" value="FAD-linked reductases, C-terminal domain"/>
    <property type="match status" value="1"/>
</dbReference>
<evidence type="ECO:0000256" key="3">
    <source>
        <dbReference type="ARBA" id="ARBA00022630"/>
    </source>
</evidence>
<dbReference type="GO" id="GO:0004497">
    <property type="term" value="F:monooxygenase activity"/>
    <property type="evidence" value="ECO:0007669"/>
    <property type="project" value="UniProtKB-KW"/>
</dbReference>
<dbReference type="Proteomes" id="UP000678276">
    <property type="component" value="Unassembled WGS sequence"/>
</dbReference>
<proteinExistence type="inferred from homology"/>
<feature type="region of interest" description="Disordered" evidence="6">
    <location>
        <begin position="1"/>
        <end position="25"/>
    </location>
</feature>
<dbReference type="InterPro" id="IPR036188">
    <property type="entry name" value="FAD/NAD-bd_sf"/>
</dbReference>
<evidence type="ECO:0000256" key="2">
    <source>
        <dbReference type="ARBA" id="ARBA00007801"/>
    </source>
</evidence>
<dbReference type="NCBIfam" id="NF006144">
    <property type="entry name" value="PRK08294.1"/>
    <property type="match status" value="1"/>
</dbReference>
<feature type="compositionally biased region" description="Low complexity" evidence="6">
    <location>
        <begin position="16"/>
        <end position="25"/>
    </location>
</feature>
<dbReference type="InterPro" id="IPR012941">
    <property type="entry name" value="Phe_hydrox_C_dim_dom"/>
</dbReference>
<dbReference type="InterPro" id="IPR002938">
    <property type="entry name" value="FAD-bd"/>
</dbReference>
<reference evidence="9 10" key="1">
    <citation type="submission" date="2021-04" db="EMBL/GenBank/DDBJ databases">
        <title>Whole genome sequence of Jiella sp. KSK16Y-1.</title>
        <authorList>
            <person name="Tuo L."/>
        </authorList>
    </citation>
    <scope>NUCLEOTIDE SEQUENCE [LARGE SCALE GENOMIC DNA]</scope>
    <source>
        <strain evidence="9 10">KSK16Y-1</strain>
    </source>
</reference>
<evidence type="ECO:0000259" key="7">
    <source>
        <dbReference type="Pfam" id="PF01494"/>
    </source>
</evidence>
<comment type="cofactor">
    <cofactor evidence="1">
        <name>FAD</name>
        <dbReference type="ChEBI" id="CHEBI:57692"/>
    </cofactor>
</comment>
<feature type="compositionally biased region" description="Basic and acidic residues" evidence="6">
    <location>
        <begin position="1"/>
        <end position="15"/>
    </location>
</feature>
<dbReference type="Gene3D" id="3.30.9.10">
    <property type="entry name" value="D-Amino Acid Oxidase, subunit A, domain 2"/>
    <property type="match status" value="1"/>
</dbReference>
<evidence type="ECO:0000259" key="8">
    <source>
        <dbReference type="Pfam" id="PF07976"/>
    </source>
</evidence>
<dbReference type="CDD" id="cd02979">
    <property type="entry name" value="PHOX_C"/>
    <property type="match status" value="1"/>
</dbReference>
<keyword evidence="4" id="KW-0274">FAD</keyword>
<dbReference type="PANTHER" id="PTHR43004:SF19">
    <property type="entry name" value="BINDING MONOOXYGENASE, PUTATIVE (JCVI)-RELATED"/>
    <property type="match status" value="1"/>
</dbReference>
<dbReference type="Pfam" id="PF07976">
    <property type="entry name" value="Phe_hydrox_dim"/>
    <property type="match status" value="1"/>
</dbReference>
<dbReference type="PANTHER" id="PTHR43004">
    <property type="entry name" value="TRK SYSTEM POTASSIUM UPTAKE PROTEIN"/>
    <property type="match status" value="1"/>
</dbReference>
<dbReference type="SUPFAM" id="SSF52833">
    <property type="entry name" value="Thioredoxin-like"/>
    <property type="match status" value="1"/>
</dbReference>
<comment type="caution">
    <text evidence="9">The sequence shown here is derived from an EMBL/GenBank/DDBJ whole genome shotgun (WGS) entry which is preliminary data.</text>
</comment>
<dbReference type="PRINTS" id="PR00420">
    <property type="entry name" value="RNGMNOXGNASE"/>
</dbReference>
<dbReference type="Gene3D" id="3.50.50.60">
    <property type="entry name" value="FAD/NAD(P)-binding domain"/>
    <property type="match status" value="1"/>
</dbReference>
<keyword evidence="5" id="KW-0560">Oxidoreductase</keyword>
<dbReference type="Gene3D" id="3.40.30.20">
    <property type="match status" value="1"/>
</dbReference>
<dbReference type="Pfam" id="PF01494">
    <property type="entry name" value="FAD_binding_3"/>
    <property type="match status" value="1"/>
</dbReference>
<keyword evidence="10" id="KW-1185">Reference proteome</keyword>
<comment type="similarity">
    <text evidence="2">Belongs to the PheA/TfdB FAD monooxygenase family.</text>
</comment>
<dbReference type="InterPro" id="IPR038220">
    <property type="entry name" value="PHOX_C_sf"/>
</dbReference>
<keyword evidence="9" id="KW-0503">Monooxygenase</keyword>
<evidence type="ECO:0000313" key="9">
    <source>
        <dbReference type="EMBL" id="MBP0617890.1"/>
    </source>
</evidence>
<name>A0ABS4BMI8_9HYPH</name>
<feature type="domain" description="Phenol hydroxylase-like C-terminal dimerisation" evidence="8">
    <location>
        <begin position="449"/>
        <end position="641"/>
    </location>
</feature>
<protein>
    <submittedName>
        <fullName evidence="9">FAD-dependent monooxygenase</fullName>
    </submittedName>
</protein>
<evidence type="ECO:0000256" key="4">
    <source>
        <dbReference type="ARBA" id="ARBA00022827"/>
    </source>
</evidence>
<dbReference type="InterPro" id="IPR050641">
    <property type="entry name" value="RIFMO-like"/>
</dbReference>
<dbReference type="EMBL" id="JAGJCF010000022">
    <property type="protein sequence ID" value="MBP0617890.1"/>
    <property type="molecule type" value="Genomic_DNA"/>
</dbReference>
<feature type="domain" description="FAD-binding" evidence="7">
    <location>
        <begin position="32"/>
        <end position="408"/>
    </location>
</feature>
<organism evidence="9 10">
    <name type="scientific">Jiella mangrovi</name>
    <dbReference type="NCBI Taxonomy" id="2821407"/>
    <lineage>
        <taxon>Bacteria</taxon>
        <taxon>Pseudomonadati</taxon>
        <taxon>Pseudomonadota</taxon>
        <taxon>Alphaproteobacteria</taxon>
        <taxon>Hyphomicrobiales</taxon>
        <taxon>Aurantimonadaceae</taxon>
        <taxon>Jiella</taxon>
    </lineage>
</organism>
<evidence type="ECO:0000256" key="5">
    <source>
        <dbReference type="ARBA" id="ARBA00023002"/>
    </source>
</evidence>
<gene>
    <name evidence="9" type="ORF">J6595_20110</name>
</gene>
<accession>A0ABS4BMI8</accession>
<evidence type="ECO:0000256" key="6">
    <source>
        <dbReference type="SAM" id="MobiDB-lite"/>
    </source>
</evidence>
<evidence type="ECO:0000313" key="10">
    <source>
        <dbReference type="Proteomes" id="UP000678276"/>
    </source>
</evidence>
<evidence type="ECO:0000256" key="1">
    <source>
        <dbReference type="ARBA" id="ARBA00001974"/>
    </source>
</evidence>
<sequence length="653" mass="71380">MQYHLDGFRPGDPDKAPAAPGRPAASKLPDHVDVLIVGCGPAGLTLAAQLSAFPEITTRIVEQKPGPMEKGQADGISCRSMEMFEAFGFADTVKRQGYWVNETTFWKADPDKPEHILRSGRIKDVEDGLSEMPHMILNQARVHDMYLQVMAKSPSRLVPDYGLEVVDVTRDPEGGDYPVTVTLKRVAETAEGRDADRDETVTVRARYVVGCDGARSGVRRAMGLELKGDSANQAWGVMDVLAVTNFPDIRCKTLIQASGGGNIIIIPREGGYLLRFYVELGALGKGERLARDEVTVDRLIEAVQRTFRPYDFAVKEVAWWSVYEIGQRLTDRFDDTSEDDARLPRIFIAGDACHTHSPKAGQGMNVSMGDAFNLGWKLVSVLTGRSAPELLSSYSQERQAVARDLIEFDREWSKIMSERASADASDTGEAPKFQRYFVEHGRYTAGMSVAYEPSVLTGDASWQSLAPGFPIGERLHSAPVIRLADAKAMELGETVRADARWRLFAFAPTADPAAEGSAIRSLCGYLASDPASPILRHTPPGSDIDAVIDLRVVFQQAAKDLALETLPPILLPNKGRLGLVDYEKTFRRDDAPGRDIFALRGISRQEGCLVIVRPDQYVAHVLPLNAHEALAGFFAGVLLPAKAQTSVAETAAA</sequence>